<gene>
    <name evidence="10" type="ORF">AGOR_G00248050</name>
</gene>
<dbReference type="GO" id="GO:0005737">
    <property type="term" value="C:cytoplasm"/>
    <property type="evidence" value="ECO:0007669"/>
    <property type="project" value="TreeGrafter"/>
</dbReference>
<reference evidence="10" key="1">
    <citation type="submission" date="2021-01" db="EMBL/GenBank/DDBJ databases">
        <authorList>
            <person name="Zahm M."/>
            <person name="Roques C."/>
            <person name="Cabau C."/>
            <person name="Klopp C."/>
            <person name="Donnadieu C."/>
            <person name="Jouanno E."/>
            <person name="Lampietro C."/>
            <person name="Louis A."/>
            <person name="Herpin A."/>
            <person name="Echchiki A."/>
            <person name="Berthelot C."/>
            <person name="Parey E."/>
            <person name="Roest-Crollius H."/>
            <person name="Braasch I."/>
            <person name="Postlethwait J."/>
            <person name="Bobe J."/>
            <person name="Montfort J."/>
            <person name="Bouchez O."/>
            <person name="Begum T."/>
            <person name="Mejri S."/>
            <person name="Adams A."/>
            <person name="Chen W.-J."/>
            <person name="Guiguen Y."/>
        </authorList>
    </citation>
    <scope>NUCLEOTIDE SEQUENCE</scope>
    <source>
        <tissue evidence="10">Blood</tissue>
    </source>
</reference>
<dbReference type="GO" id="GO:0016798">
    <property type="term" value="F:hydrolase activity, acting on glycosyl bonds"/>
    <property type="evidence" value="ECO:0007669"/>
    <property type="project" value="UniProtKB-KW"/>
</dbReference>
<dbReference type="Pfam" id="PF04227">
    <property type="entry name" value="Indigoidine_A"/>
    <property type="match status" value="2"/>
</dbReference>
<dbReference type="InterPro" id="IPR002173">
    <property type="entry name" value="Carboh/pur_kinase_PfkB_CS"/>
</dbReference>
<dbReference type="GO" id="GO:0006753">
    <property type="term" value="P:nucleoside phosphate metabolic process"/>
    <property type="evidence" value="ECO:0007669"/>
    <property type="project" value="UniProtKB-ARBA"/>
</dbReference>
<accession>A0A8T3CDR4</accession>
<dbReference type="InterPro" id="IPR029056">
    <property type="entry name" value="Ribokinase-like"/>
</dbReference>
<evidence type="ECO:0000313" key="11">
    <source>
        <dbReference type="Proteomes" id="UP000829720"/>
    </source>
</evidence>
<keyword evidence="1" id="KW-0808">Transferase</keyword>
<evidence type="ECO:0000256" key="8">
    <source>
        <dbReference type="SAM" id="MobiDB-lite"/>
    </source>
</evidence>
<evidence type="ECO:0000256" key="2">
    <source>
        <dbReference type="ARBA" id="ARBA00022723"/>
    </source>
</evidence>
<dbReference type="CDD" id="cd01941">
    <property type="entry name" value="YeiC_kinase_like"/>
    <property type="match status" value="1"/>
</dbReference>
<evidence type="ECO:0000259" key="9">
    <source>
        <dbReference type="Pfam" id="PF00294"/>
    </source>
</evidence>
<keyword evidence="11" id="KW-1185">Reference proteome</keyword>
<dbReference type="Gene3D" id="3.40.1790.10">
    <property type="entry name" value="Indigoidine synthase domain"/>
    <property type="match status" value="2"/>
</dbReference>
<keyword evidence="6" id="KW-0456">Lyase</keyword>
<feature type="region of interest" description="Disordered" evidence="8">
    <location>
        <begin position="312"/>
        <end position="332"/>
    </location>
</feature>
<evidence type="ECO:0000313" key="10">
    <source>
        <dbReference type="EMBL" id="KAI1882181.1"/>
    </source>
</evidence>
<evidence type="ECO:0000256" key="1">
    <source>
        <dbReference type="ARBA" id="ARBA00022679"/>
    </source>
</evidence>
<name>A0A8T3CDR4_9TELE</name>
<dbReference type="InterPro" id="IPR011611">
    <property type="entry name" value="PfkB_dom"/>
</dbReference>
<evidence type="ECO:0000256" key="3">
    <source>
        <dbReference type="ARBA" id="ARBA00022777"/>
    </source>
</evidence>
<evidence type="ECO:0000256" key="4">
    <source>
        <dbReference type="ARBA" id="ARBA00022801"/>
    </source>
</evidence>
<comment type="caution">
    <text evidence="10">The sequence shown here is derived from an EMBL/GenBank/DDBJ whole genome shotgun (WGS) entry which is preliminary data.</text>
</comment>
<dbReference type="PANTHER" id="PTHR42909:SF1">
    <property type="entry name" value="CARBOHYDRATE KINASE PFKB DOMAIN-CONTAINING PROTEIN"/>
    <property type="match status" value="1"/>
</dbReference>
<dbReference type="GO" id="GO:0046872">
    <property type="term" value="F:metal ion binding"/>
    <property type="evidence" value="ECO:0007669"/>
    <property type="project" value="UniProtKB-KW"/>
</dbReference>
<keyword evidence="5" id="KW-0464">Manganese</keyword>
<proteinExistence type="predicted"/>
<dbReference type="Gene3D" id="3.40.1190.20">
    <property type="match status" value="1"/>
</dbReference>
<dbReference type="InterPro" id="IPR022830">
    <property type="entry name" value="Indigdn_synthA-like"/>
</dbReference>
<dbReference type="Proteomes" id="UP000829720">
    <property type="component" value="Unassembled WGS sequence"/>
</dbReference>
<dbReference type="EMBL" id="JAERUA010000025">
    <property type="protein sequence ID" value="KAI1882181.1"/>
    <property type="molecule type" value="Genomic_DNA"/>
</dbReference>
<keyword evidence="4" id="KW-0378">Hydrolase</keyword>
<dbReference type="GO" id="GO:0016301">
    <property type="term" value="F:kinase activity"/>
    <property type="evidence" value="ECO:0007669"/>
    <property type="project" value="UniProtKB-KW"/>
</dbReference>
<feature type="domain" description="Carbohydrate kinase PfkB" evidence="9">
    <location>
        <begin position="335"/>
        <end position="657"/>
    </location>
</feature>
<evidence type="ECO:0000256" key="7">
    <source>
        <dbReference type="ARBA" id="ARBA00023295"/>
    </source>
</evidence>
<dbReference type="PROSITE" id="PS00583">
    <property type="entry name" value="PFKB_KINASES_1"/>
    <property type="match status" value="1"/>
</dbReference>
<dbReference type="SUPFAM" id="SSF110581">
    <property type="entry name" value="Indigoidine synthase A-like"/>
    <property type="match status" value="1"/>
</dbReference>
<dbReference type="OrthoDB" id="198885at2759"/>
<sequence length="687" mass="73291">MMLGKVSTFLQRCGIPTFHRCRMHDSLFHVHPSVSEALAENKPVVALESTIITHGMPYPQNLSTAQEVEAIVRAHGVTPATVGVLQGKVHVGLTQEQLHFLSRSEASLKVSRRDLPYAISKGLSGGTTVSGTMIAAHRAGIPVFVTGGIGGVHRDGENSMDVSADLTELGRRPSLWSRPETQGVCVATFGNSREFPAFFSPESGFTSPYNVADAEEAAKLIASTLSLGLQSGLLLAVPIPEEHAAVGQLIQEAIQTAVAEASEKGVRGRDVTPFILRRVNELTKGKSLQANMALIRNNATVGSRIAFALSQLRQSRKSRSPPPPGKMSPSALPQSVVIGGINVDFIAKGKSQKLLFGQTNPGSVCQSFGGVGRNIADCLTRLGEKPVFISAIGTDSHGDAVLSHCQHMNTSGVARMQEQRTATYCVVITESGEFSLGLGDMDIHQQITAQYVSQFEELLSSASLVCLDGNIPVSTIDYVCSIAKEHSVPVWYEPTDVDKASKPFLSNSWKALTYTSPNLVELCTMNKTLGLPTPTELPSDLGELLDCASALSRPLLEHLQCVVVTLGPLGVLVCGEHGDGAVRLRPSKRRRDGRLCAVHYPAMALSPADIVNVSGAGDSLAGGVMVGILQGRNTDDSVRLGLMAARLSLSSPHPIAPSLNTDSVNLERVCSQAWPRPTLLWLEETDQ</sequence>
<keyword evidence="2" id="KW-0479">Metal-binding</keyword>
<keyword evidence="7" id="KW-0326">Glycosidase</keyword>
<evidence type="ECO:0000256" key="6">
    <source>
        <dbReference type="ARBA" id="ARBA00023239"/>
    </source>
</evidence>
<keyword evidence="3" id="KW-0418">Kinase</keyword>
<organism evidence="10 11">
    <name type="scientific">Albula goreensis</name>
    <dbReference type="NCBI Taxonomy" id="1534307"/>
    <lineage>
        <taxon>Eukaryota</taxon>
        <taxon>Metazoa</taxon>
        <taxon>Chordata</taxon>
        <taxon>Craniata</taxon>
        <taxon>Vertebrata</taxon>
        <taxon>Euteleostomi</taxon>
        <taxon>Actinopterygii</taxon>
        <taxon>Neopterygii</taxon>
        <taxon>Teleostei</taxon>
        <taxon>Albuliformes</taxon>
        <taxon>Albulidae</taxon>
        <taxon>Albula</taxon>
    </lineage>
</organism>
<dbReference type="GO" id="GO:0004730">
    <property type="term" value="F:pseudouridylate synthase activity"/>
    <property type="evidence" value="ECO:0007669"/>
    <property type="project" value="InterPro"/>
</dbReference>
<protein>
    <recommendedName>
        <fullName evidence="9">Carbohydrate kinase PfkB domain-containing protein</fullName>
    </recommendedName>
</protein>
<dbReference type="AlphaFoldDB" id="A0A8T3CDR4"/>
<dbReference type="InterPro" id="IPR007342">
    <property type="entry name" value="PsuG"/>
</dbReference>
<dbReference type="PANTHER" id="PTHR42909">
    <property type="entry name" value="ZGC:136858"/>
    <property type="match status" value="1"/>
</dbReference>
<dbReference type="PROSITE" id="PS00584">
    <property type="entry name" value="PFKB_KINASES_2"/>
    <property type="match status" value="1"/>
</dbReference>
<dbReference type="Pfam" id="PF00294">
    <property type="entry name" value="PfkB"/>
    <property type="match status" value="1"/>
</dbReference>
<evidence type="ECO:0000256" key="5">
    <source>
        <dbReference type="ARBA" id="ARBA00023211"/>
    </source>
</evidence>
<dbReference type="SUPFAM" id="SSF53613">
    <property type="entry name" value="Ribokinase-like"/>
    <property type="match status" value="1"/>
</dbReference>